<dbReference type="SMART" id="SM00671">
    <property type="entry name" value="SEL1"/>
    <property type="match status" value="3"/>
</dbReference>
<gene>
    <name evidence="9" type="primary">CDC23</name>
    <name evidence="9" type="ORF">TSPGSL018_230</name>
</gene>
<feature type="domain" description="Cdc23" evidence="8">
    <location>
        <begin position="10"/>
        <end position="249"/>
    </location>
</feature>
<keyword evidence="2" id="KW-0677">Repeat</keyword>
<dbReference type="InterPro" id="IPR007192">
    <property type="entry name" value="APC8"/>
</dbReference>
<dbReference type="GO" id="GO:0005680">
    <property type="term" value="C:anaphase-promoting complex"/>
    <property type="evidence" value="ECO:0007669"/>
    <property type="project" value="InterPro"/>
</dbReference>
<reference evidence="9" key="1">
    <citation type="submission" date="2014-05" db="EMBL/GenBank/DDBJ databases">
        <title>The transcriptome of the halophilic microalga Tetraselmis sp. GSL018 isolated from the Great Salt Lake, Utah.</title>
        <authorList>
            <person name="Jinkerson R.E."/>
            <person name="D'Adamo S."/>
            <person name="Posewitz M.C."/>
        </authorList>
    </citation>
    <scope>NUCLEOTIDE SEQUENCE</scope>
    <source>
        <strain evidence="9">GSL018</strain>
    </source>
</reference>
<keyword evidence="5 7" id="KW-0802">TPR repeat</keyword>
<evidence type="ECO:0000256" key="6">
    <source>
        <dbReference type="ARBA" id="ARBA00023306"/>
    </source>
</evidence>
<dbReference type="SUPFAM" id="SSF48452">
    <property type="entry name" value="TPR-like"/>
    <property type="match status" value="2"/>
</dbReference>
<dbReference type="InterPro" id="IPR019734">
    <property type="entry name" value="TPR_rpt"/>
</dbReference>
<dbReference type="Pfam" id="PF13432">
    <property type="entry name" value="TPR_16"/>
    <property type="match status" value="1"/>
</dbReference>
<organism evidence="9">
    <name type="scientific">Tetraselmis sp. GSL018</name>
    <dbReference type="NCBI Taxonomy" id="582737"/>
    <lineage>
        <taxon>Eukaryota</taxon>
        <taxon>Viridiplantae</taxon>
        <taxon>Chlorophyta</taxon>
        <taxon>core chlorophytes</taxon>
        <taxon>Chlorodendrophyceae</taxon>
        <taxon>Chlorodendrales</taxon>
        <taxon>Chlorodendraceae</taxon>
        <taxon>Tetraselmis</taxon>
    </lineage>
</organism>
<dbReference type="GO" id="GO:0051301">
    <property type="term" value="P:cell division"/>
    <property type="evidence" value="ECO:0007669"/>
    <property type="project" value="UniProtKB-KW"/>
</dbReference>
<sequence>MDSTTVSLRRAELRKAVKDLNERGLVDASKWCAEQLVGLPTESDSVCSSKNPDLEGSGDDTELDDVYLLAKAYFDCKEYRRAHSHLKGKNSARSKFLRCYSIYLAGVKQQEEERIEKAGPLGKADASNTELEGLELELQREYEQGTADGFSLYVYGLVLIDKERTQDAVEVLRASVSSYPCNWSAWQALIGICRDRGGASGIDLPQHWTAGFFQAALCLELQSDAEGLERLQELYGEFPNSTYIVQQSAIAHYNLRNFDDAQALFQDLLEHDEYRLDGMDIYSNILYVKECFAPLSHLAHRASLTDKYRPETCCIIGNYYSLKSQHEKAVTYFRRALKLSRHYLSAWTLMGHEYVEMKNLSAAIDAYRRAVDINPRDYRAWYGLGQAYELIMMPYYALYYFRQALVLRPRDPRMWCAMGQCYENEQLRDNAAAIQCYKRAANNDDREGIALHKLAKIHERQGDFDTAAHYYTLNLKRIDEEGATGSDALVALSFLAQYHRDKADYAKAEHYCMRLLDFGGPQRDKAGALLRELHSLQQQSGMGSPGSDLDLSPG</sequence>
<keyword evidence="6" id="KW-0131">Cell cycle</keyword>
<evidence type="ECO:0000256" key="2">
    <source>
        <dbReference type="ARBA" id="ARBA00022737"/>
    </source>
</evidence>
<dbReference type="AlphaFoldDB" id="A0A061RN96"/>
<dbReference type="EMBL" id="GBEZ01013797">
    <property type="protein sequence ID" value="JAC72224.1"/>
    <property type="molecule type" value="Transcribed_RNA"/>
</dbReference>
<keyword evidence="3" id="KW-0498">Mitosis</keyword>
<protein>
    <submittedName>
        <fullName evidence="9">Anaphase-promoting complex subunit 8</fullName>
    </submittedName>
</protein>
<name>A0A061RN96_9CHLO</name>
<dbReference type="Pfam" id="PF13414">
    <property type="entry name" value="TPR_11"/>
    <property type="match status" value="1"/>
</dbReference>
<dbReference type="GO" id="GO:0031145">
    <property type="term" value="P:anaphase-promoting complex-dependent catabolic process"/>
    <property type="evidence" value="ECO:0007669"/>
    <property type="project" value="TreeGrafter"/>
</dbReference>
<dbReference type="InterPro" id="IPR006597">
    <property type="entry name" value="Sel1-like"/>
</dbReference>
<dbReference type="PROSITE" id="PS50005">
    <property type="entry name" value="TPR"/>
    <property type="match status" value="3"/>
</dbReference>
<keyword evidence="1" id="KW-0132">Cell division</keyword>
<accession>A0A061RN96</accession>
<dbReference type="Pfam" id="PF04049">
    <property type="entry name" value="ANAPC8"/>
    <property type="match status" value="1"/>
</dbReference>
<dbReference type="Gene3D" id="1.25.40.10">
    <property type="entry name" value="Tetratricopeptide repeat domain"/>
    <property type="match status" value="2"/>
</dbReference>
<dbReference type="PANTHER" id="PTHR12558:SF10">
    <property type="entry name" value="CELL DIVISION CYCLE PROTEIN 23 HOMOLOG"/>
    <property type="match status" value="1"/>
</dbReference>
<evidence type="ECO:0000256" key="4">
    <source>
        <dbReference type="ARBA" id="ARBA00022786"/>
    </source>
</evidence>
<dbReference type="Pfam" id="PF13181">
    <property type="entry name" value="TPR_8"/>
    <property type="match status" value="1"/>
</dbReference>
<dbReference type="SMART" id="SM00028">
    <property type="entry name" value="TPR"/>
    <property type="match status" value="7"/>
</dbReference>
<dbReference type="GO" id="GO:0016567">
    <property type="term" value="P:protein ubiquitination"/>
    <property type="evidence" value="ECO:0007669"/>
    <property type="project" value="TreeGrafter"/>
</dbReference>
<evidence type="ECO:0000256" key="7">
    <source>
        <dbReference type="PROSITE-ProRule" id="PRU00339"/>
    </source>
</evidence>
<feature type="repeat" description="TPR" evidence="7">
    <location>
        <begin position="344"/>
        <end position="377"/>
    </location>
</feature>
<proteinExistence type="predicted"/>
<dbReference type="GO" id="GO:0045842">
    <property type="term" value="P:positive regulation of mitotic metaphase/anaphase transition"/>
    <property type="evidence" value="ECO:0007669"/>
    <property type="project" value="TreeGrafter"/>
</dbReference>
<feature type="repeat" description="TPR" evidence="7">
    <location>
        <begin position="310"/>
        <end position="343"/>
    </location>
</feature>
<dbReference type="InterPro" id="IPR011990">
    <property type="entry name" value="TPR-like_helical_dom_sf"/>
</dbReference>
<evidence type="ECO:0000313" key="9">
    <source>
        <dbReference type="EMBL" id="JAC72224.1"/>
    </source>
</evidence>
<feature type="repeat" description="TPR" evidence="7">
    <location>
        <begin position="378"/>
        <end position="411"/>
    </location>
</feature>
<evidence type="ECO:0000256" key="3">
    <source>
        <dbReference type="ARBA" id="ARBA00022776"/>
    </source>
</evidence>
<evidence type="ECO:0000256" key="1">
    <source>
        <dbReference type="ARBA" id="ARBA00022618"/>
    </source>
</evidence>
<keyword evidence="4" id="KW-0833">Ubl conjugation pathway</keyword>
<dbReference type="PANTHER" id="PTHR12558">
    <property type="entry name" value="CELL DIVISION CYCLE 16,23,27"/>
    <property type="match status" value="1"/>
</dbReference>
<evidence type="ECO:0000259" key="8">
    <source>
        <dbReference type="Pfam" id="PF04049"/>
    </source>
</evidence>
<evidence type="ECO:0000256" key="5">
    <source>
        <dbReference type="ARBA" id="ARBA00022803"/>
    </source>
</evidence>